<reference evidence="4" key="2">
    <citation type="submission" date="2021-04" db="EMBL/GenBank/DDBJ databases">
        <authorList>
            <person name="Gilroy R."/>
        </authorList>
    </citation>
    <scope>NUCLEOTIDE SEQUENCE</scope>
    <source>
        <strain evidence="4">14324</strain>
    </source>
</reference>
<accession>A0A9D2DRS8</accession>
<evidence type="ECO:0000259" key="3">
    <source>
        <dbReference type="Pfam" id="PF11761"/>
    </source>
</evidence>
<feature type="domain" description="Cobalamin biosynthesis central region" evidence="3">
    <location>
        <begin position="135"/>
        <end position="222"/>
    </location>
</feature>
<dbReference type="InterPro" id="IPR021744">
    <property type="entry name" value="CbiG_N"/>
</dbReference>
<keyword evidence="4" id="KW-0378">Hydrolase</keyword>
<sequence>MKISVICFSLTGEQTAKRLAQGLKKNGREVLLAKKSRYLEDSIREDLKTWTGRQFLEADGIIFVGACGIAVRSIAPFIQGKKTDPAVLSADECGRFVISLLSGHLGGANELAEEAAGILGAIPVVTTATDLHERFAVDVFAKKNRCAILHMQAAKEVSAAVLAGKPAGFYSDYPWEGTLPKGLVPCDALGKPCTGGESLELGIAVSIYKDRKPFPSTVSVVPSAAVIGMGCKKGTSKDDLKQAAEGCRERLGIYPQALGGIASISLKKEEPGLLALSEEWGIPFSTFTEQELLAVPGNFTGSEFVKHITGVDNVCERSALLLAKGGRLIEKKVCGSGVTTAVAEKKWRISFE</sequence>
<dbReference type="InterPro" id="IPR036518">
    <property type="entry name" value="CobE/GbiG_C_sf"/>
</dbReference>
<dbReference type="Proteomes" id="UP000824041">
    <property type="component" value="Unassembled WGS sequence"/>
</dbReference>
<evidence type="ECO:0000313" key="5">
    <source>
        <dbReference type="Proteomes" id="UP000824041"/>
    </source>
</evidence>
<dbReference type="InterPro" id="IPR002750">
    <property type="entry name" value="CobE/GbiG_C"/>
</dbReference>
<evidence type="ECO:0000313" key="4">
    <source>
        <dbReference type="EMBL" id="HIZ21834.1"/>
    </source>
</evidence>
<dbReference type="GO" id="GO:0016787">
    <property type="term" value="F:hydrolase activity"/>
    <property type="evidence" value="ECO:0007669"/>
    <property type="project" value="UniProtKB-KW"/>
</dbReference>
<dbReference type="SUPFAM" id="SSF159672">
    <property type="entry name" value="CbiG N-terminal domain-like"/>
    <property type="match status" value="1"/>
</dbReference>
<dbReference type="PANTHER" id="PTHR37477">
    <property type="entry name" value="COBALT-PRECORRIN-5A HYDROLASE"/>
    <property type="match status" value="1"/>
</dbReference>
<dbReference type="SUPFAM" id="SSF159664">
    <property type="entry name" value="CobE/GbiG C-terminal domain-like"/>
    <property type="match status" value="1"/>
</dbReference>
<dbReference type="Pfam" id="PF11760">
    <property type="entry name" value="CbiG_N"/>
    <property type="match status" value="1"/>
</dbReference>
<evidence type="ECO:0000259" key="1">
    <source>
        <dbReference type="Pfam" id="PF01890"/>
    </source>
</evidence>
<protein>
    <submittedName>
        <fullName evidence="4">Cobalt-precorrin 5A hydrolase</fullName>
    </submittedName>
</protein>
<dbReference type="EMBL" id="DXBU01000044">
    <property type="protein sequence ID" value="HIZ21834.1"/>
    <property type="molecule type" value="Genomic_DNA"/>
</dbReference>
<dbReference type="Pfam" id="PF11761">
    <property type="entry name" value="CbiG_mid"/>
    <property type="match status" value="1"/>
</dbReference>
<dbReference type="Gene3D" id="3.30.420.180">
    <property type="entry name" value="CobE/GbiG C-terminal domain"/>
    <property type="match status" value="1"/>
</dbReference>
<dbReference type="InterPro" id="IPR021745">
    <property type="entry name" value="CbiG_mid"/>
</dbReference>
<feature type="domain" description="Cobalamin synthesis G N-terminal" evidence="2">
    <location>
        <begin position="51"/>
        <end position="130"/>
    </location>
</feature>
<feature type="domain" description="CobE/GbiG C-terminal" evidence="1">
    <location>
        <begin position="226"/>
        <end position="343"/>
    </location>
</feature>
<dbReference type="GO" id="GO:0009236">
    <property type="term" value="P:cobalamin biosynthetic process"/>
    <property type="evidence" value="ECO:0007669"/>
    <property type="project" value="InterPro"/>
</dbReference>
<dbReference type="InterPro" id="IPR038029">
    <property type="entry name" value="GbiG_N_sf"/>
</dbReference>
<reference evidence="4" key="1">
    <citation type="journal article" date="2021" name="PeerJ">
        <title>Extensive microbial diversity within the chicken gut microbiome revealed by metagenomics and culture.</title>
        <authorList>
            <person name="Gilroy R."/>
            <person name="Ravi A."/>
            <person name="Getino M."/>
            <person name="Pursley I."/>
            <person name="Horton D.L."/>
            <person name="Alikhan N.F."/>
            <person name="Baker D."/>
            <person name="Gharbi K."/>
            <person name="Hall N."/>
            <person name="Watson M."/>
            <person name="Adriaenssens E.M."/>
            <person name="Foster-Nyarko E."/>
            <person name="Jarju S."/>
            <person name="Secka A."/>
            <person name="Antonio M."/>
            <person name="Oren A."/>
            <person name="Chaudhuri R.R."/>
            <person name="La Ragione R."/>
            <person name="Hildebrand F."/>
            <person name="Pallen M.J."/>
        </authorList>
    </citation>
    <scope>NUCLEOTIDE SEQUENCE</scope>
    <source>
        <strain evidence="4">14324</strain>
    </source>
</reference>
<dbReference type="PANTHER" id="PTHR37477:SF1">
    <property type="entry name" value="COBALT-PRECORRIN-5A HYDROLASE"/>
    <property type="match status" value="1"/>
</dbReference>
<gene>
    <name evidence="4" type="ORF">IAA21_03425</name>
</gene>
<organism evidence="4 5">
    <name type="scientific">Candidatus Blautia faecigallinarum</name>
    <dbReference type="NCBI Taxonomy" id="2838488"/>
    <lineage>
        <taxon>Bacteria</taxon>
        <taxon>Bacillati</taxon>
        <taxon>Bacillota</taxon>
        <taxon>Clostridia</taxon>
        <taxon>Lachnospirales</taxon>
        <taxon>Lachnospiraceae</taxon>
        <taxon>Blautia</taxon>
    </lineage>
</organism>
<dbReference type="AlphaFoldDB" id="A0A9D2DRS8"/>
<dbReference type="Gene3D" id="3.40.50.11220">
    <property type="match status" value="1"/>
</dbReference>
<proteinExistence type="predicted"/>
<comment type="caution">
    <text evidence="4">The sequence shown here is derived from an EMBL/GenBank/DDBJ whole genome shotgun (WGS) entry which is preliminary data.</text>
</comment>
<name>A0A9D2DRS8_9FIRM</name>
<evidence type="ECO:0000259" key="2">
    <source>
        <dbReference type="Pfam" id="PF11760"/>
    </source>
</evidence>
<dbReference type="Pfam" id="PF01890">
    <property type="entry name" value="CbiG_C"/>
    <property type="match status" value="1"/>
</dbReference>
<dbReference type="InterPro" id="IPR052553">
    <property type="entry name" value="CbiG_hydrolase"/>
</dbReference>